<keyword evidence="2" id="KW-1185">Reference proteome</keyword>
<gene>
    <name evidence="1" type="ORF">BDV96DRAFT_295737</name>
</gene>
<accession>A0A6A5YMH7</accession>
<protein>
    <submittedName>
        <fullName evidence="1">Uncharacterized protein</fullName>
    </submittedName>
</protein>
<name>A0A6A5YMH7_9PLEO</name>
<reference evidence="1" key="1">
    <citation type="journal article" date="2020" name="Stud. Mycol.">
        <title>101 Dothideomycetes genomes: a test case for predicting lifestyles and emergence of pathogens.</title>
        <authorList>
            <person name="Haridas S."/>
            <person name="Albert R."/>
            <person name="Binder M."/>
            <person name="Bloem J."/>
            <person name="Labutti K."/>
            <person name="Salamov A."/>
            <person name="Andreopoulos B."/>
            <person name="Baker S."/>
            <person name="Barry K."/>
            <person name="Bills G."/>
            <person name="Bluhm B."/>
            <person name="Cannon C."/>
            <person name="Castanera R."/>
            <person name="Culley D."/>
            <person name="Daum C."/>
            <person name="Ezra D."/>
            <person name="Gonzalez J."/>
            <person name="Henrissat B."/>
            <person name="Kuo A."/>
            <person name="Liang C."/>
            <person name="Lipzen A."/>
            <person name="Lutzoni F."/>
            <person name="Magnuson J."/>
            <person name="Mondo S."/>
            <person name="Nolan M."/>
            <person name="Ohm R."/>
            <person name="Pangilinan J."/>
            <person name="Park H.-J."/>
            <person name="Ramirez L."/>
            <person name="Alfaro M."/>
            <person name="Sun H."/>
            <person name="Tritt A."/>
            <person name="Yoshinaga Y."/>
            <person name="Zwiers L.-H."/>
            <person name="Turgeon B."/>
            <person name="Goodwin S."/>
            <person name="Spatafora J."/>
            <person name="Crous P."/>
            <person name="Grigoriev I."/>
        </authorList>
    </citation>
    <scope>NUCLEOTIDE SEQUENCE</scope>
    <source>
        <strain evidence="1">CBS 627.86</strain>
    </source>
</reference>
<organism evidence="1 2">
    <name type="scientific">Lophiotrema nucula</name>
    <dbReference type="NCBI Taxonomy" id="690887"/>
    <lineage>
        <taxon>Eukaryota</taxon>
        <taxon>Fungi</taxon>
        <taxon>Dikarya</taxon>
        <taxon>Ascomycota</taxon>
        <taxon>Pezizomycotina</taxon>
        <taxon>Dothideomycetes</taxon>
        <taxon>Pleosporomycetidae</taxon>
        <taxon>Pleosporales</taxon>
        <taxon>Lophiotremataceae</taxon>
        <taxon>Lophiotrema</taxon>
    </lineage>
</organism>
<sequence>MKGKTMGLLAHRGLEVDHDDTLDPPSLLVAFPSPRHINSSPWSPVIDRIFSSAFDPSPRSVKTLEPRVYKRVKNADVRHTSHTLNPAKGKIRHASEFPSTSPLREVCTTYDEGQNIVQLPYYPSRFFLDICLNCNMSAGVGGLTGQVLATAV</sequence>
<dbReference type="Proteomes" id="UP000799770">
    <property type="component" value="Unassembled WGS sequence"/>
</dbReference>
<dbReference type="EMBL" id="ML977353">
    <property type="protein sequence ID" value="KAF2107527.1"/>
    <property type="molecule type" value="Genomic_DNA"/>
</dbReference>
<evidence type="ECO:0000313" key="2">
    <source>
        <dbReference type="Proteomes" id="UP000799770"/>
    </source>
</evidence>
<proteinExistence type="predicted"/>
<evidence type="ECO:0000313" key="1">
    <source>
        <dbReference type="EMBL" id="KAF2107527.1"/>
    </source>
</evidence>
<dbReference type="AlphaFoldDB" id="A0A6A5YMH7"/>